<sequence>MRIIAKEVEIVVSVGYKERRRFCSPVERQKSRRSLSPSDREDRYRFRSPGGRYEKKRISPERESTPRERSIRQSSGSSKQERDSVKVQRREQPCKERRKPLDIEGKYGLISKTGAVESKDVDKTSLGPNAKYLAKAREAKRLEEEERQRKLGKSSQRESRVLTEEEKRQMAQQMVEDAKQRDEYIAKRATLKKVELDKREQDVTSSNPDFLRKLHSEAYLDDESDMSDRLRRNAHYIQRNADASNFLSI</sequence>
<accession>A0AAV0TDQ1</accession>
<keyword evidence="4" id="KW-1185">Reference proteome</keyword>
<dbReference type="EMBL" id="CANTFM010000342">
    <property type="protein sequence ID" value="CAI5719138.1"/>
    <property type="molecule type" value="Genomic_DNA"/>
</dbReference>
<protein>
    <recommendedName>
        <fullName evidence="5">Nuclear speckle splicing regulatory protein 1 N-terminal domain-containing protein</fullName>
    </recommendedName>
</protein>
<gene>
    <name evidence="3" type="ORF">PDE001_LOCUS1993</name>
</gene>
<evidence type="ECO:0000313" key="4">
    <source>
        <dbReference type="Proteomes" id="UP001162029"/>
    </source>
</evidence>
<reference evidence="3" key="1">
    <citation type="submission" date="2022-12" db="EMBL/GenBank/DDBJ databases">
        <authorList>
            <person name="Webb A."/>
        </authorList>
    </citation>
    <scope>NUCLEOTIDE SEQUENCE</scope>
    <source>
        <strain evidence="3">Pd1</strain>
    </source>
</reference>
<proteinExistence type="inferred from homology"/>
<dbReference type="Proteomes" id="UP001162029">
    <property type="component" value="Unassembled WGS sequence"/>
</dbReference>
<comment type="similarity">
    <text evidence="1">Belongs to the CWC25 family.</text>
</comment>
<evidence type="ECO:0000313" key="3">
    <source>
        <dbReference type="EMBL" id="CAI5719138.1"/>
    </source>
</evidence>
<feature type="compositionally biased region" description="Basic and acidic residues" evidence="2">
    <location>
        <begin position="79"/>
        <end position="105"/>
    </location>
</feature>
<feature type="region of interest" description="Disordered" evidence="2">
    <location>
        <begin position="22"/>
        <end position="108"/>
    </location>
</feature>
<name>A0AAV0TDQ1_9STRA</name>
<comment type="caution">
    <text evidence="3">The sequence shown here is derived from an EMBL/GenBank/DDBJ whole genome shotgun (WGS) entry which is preliminary data.</text>
</comment>
<evidence type="ECO:0000256" key="2">
    <source>
        <dbReference type="SAM" id="MobiDB-lite"/>
    </source>
</evidence>
<organism evidence="3 4">
    <name type="scientific">Peronospora destructor</name>
    <dbReference type="NCBI Taxonomy" id="86335"/>
    <lineage>
        <taxon>Eukaryota</taxon>
        <taxon>Sar</taxon>
        <taxon>Stramenopiles</taxon>
        <taxon>Oomycota</taxon>
        <taxon>Peronosporomycetes</taxon>
        <taxon>Peronosporales</taxon>
        <taxon>Peronosporaceae</taxon>
        <taxon>Peronospora</taxon>
    </lineage>
</organism>
<evidence type="ECO:0008006" key="5">
    <source>
        <dbReference type="Google" id="ProtNLM"/>
    </source>
</evidence>
<dbReference type="InterPro" id="IPR051376">
    <property type="entry name" value="CWC25_splicing_factor"/>
</dbReference>
<dbReference type="PANTHER" id="PTHR16196">
    <property type="entry name" value="CELL CYCLE CONTROL PROTEIN CWF25"/>
    <property type="match status" value="1"/>
</dbReference>
<dbReference type="AlphaFoldDB" id="A0AAV0TDQ1"/>
<evidence type="ECO:0000256" key="1">
    <source>
        <dbReference type="ARBA" id="ARBA00006695"/>
    </source>
</evidence>
<feature type="compositionally biased region" description="Basic and acidic residues" evidence="2">
    <location>
        <begin position="52"/>
        <end position="71"/>
    </location>
</feature>
<feature type="region of interest" description="Disordered" evidence="2">
    <location>
        <begin position="140"/>
        <end position="179"/>
    </location>
</feature>
<dbReference type="GO" id="GO:0000398">
    <property type="term" value="P:mRNA splicing, via spliceosome"/>
    <property type="evidence" value="ECO:0007669"/>
    <property type="project" value="TreeGrafter"/>
</dbReference>
<dbReference type="PANTHER" id="PTHR16196:SF0">
    <property type="entry name" value="PRE-MRNA-SPLICING FACTOR CWC25 HOMOLOG"/>
    <property type="match status" value="1"/>
</dbReference>
<feature type="compositionally biased region" description="Basic and acidic residues" evidence="2">
    <location>
        <begin position="140"/>
        <end position="169"/>
    </location>
</feature>
<dbReference type="GO" id="GO:0005684">
    <property type="term" value="C:U2-type spliceosomal complex"/>
    <property type="evidence" value="ECO:0007669"/>
    <property type="project" value="TreeGrafter"/>
</dbReference>